<gene>
    <name evidence="1" type="ORF">NM208_g8147</name>
</gene>
<proteinExistence type="predicted"/>
<dbReference type="EMBL" id="JANRMS010000899">
    <property type="protein sequence ID" value="KAJ3533075.1"/>
    <property type="molecule type" value="Genomic_DNA"/>
</dbReference>
<sequence length="168" mass="18742">MVSVDEALARGKVSPEDACALFDSLPSVTPEEMIGLWKGESFDTGHPSDGQLLESGWFGKRFADDNTVDPLVFHTREGGTFPVDPRRAMALMANGAYLPDVRSQCETTTSKARLRKIEHRGVVSTGMIYNELPIIDNFRKVDENTLLGMMDNIELPGPPFFFIIRRHN</sequence>
<keyword evidence="2" id="KW-1185">Reference proteome</keyword>
<protein>
    <submittedName>
        <fullName evidence="1">Uncharacterized protein</fullName>
    </submittedName>
</protein>
<name>A0ACC1S6G6_9HYPO</name>
<accession>A0ACC1S6G6</accession>
<reference evidence="1" key="1">
    <citation type="submission" date="2022-08" db="EMBL/GenBank/DDBJ databases">
        <title>Genome Sequence of Fusarium decemcellulare.</title>
        <authorList>
            <person name="Buettner E."/>
        </authorList>
    </citation>
    <scope>NUCLEOTIDE SEQUENCE</scope>
    <source>
        <strain evidence="1">Babe19</strain>
    </source>
</reference>
<comment type="caution">
    <text evidence="1">The sequence shown here is derived from an EMBL/GenBank/DDBJ whole genome shotgun (WGS) entry which is preliminary data.</text>
</comment>
<evidence type="ECO:0000313" key="2">
    <source>
        <dbReference type="Proteomes" id="UP001148629"/>
    </source>
</evidence>
<evidence type="ECO:0000313" key="1">
    <source>
        <dbReference type="EMBL" id="KAJ3533075.1"/>
    </source>
</evidence>
<dbReference type="Proteomes" id="UP001148629">
    <property type="component" value="Unassembled WGS sequence"/>
</dbReference>
<organism evidence="1 2">
    <name type="scientific">Fusarium decemcellulare</name>
    <dbReference type="NCBI Taxonomy" id="57161"/>
    <lineage>
        <taxon>Eukaryota</taxon>
        <taxon>Fungi</taxon>
        <taxon>Dikarya</taxon>
        <taxon>Ascomycota</taxon>
        <taxon>Pezizomycotina</taxon>
        <taxon>Sordariomycetes</taxon>
        <taxon>Hypocreomycetidae</taxon>
        <taxon>Hypocreales</taxon>
        <taxon>Nectriaceae</taxon>
        <taxon>Fusarium</taxon>
        <taxon>Fusarium decemcellulare species complex</taxon>
    </lineage>
</organism>